<sequence length="401" mass="46282">MINYFKLRFVFMIRILRTCYRNIYKGFYKIHPPLHIYCLKILATCVLLGCANNYNNPLNDFSKDNEIVLVGEEIRFQSDTILFRPRKFEVYDTLAIFNDNTGEAGFSIVNLKDGRLVEKFGFAGNGESEMNINAVSMENGVANNDSVFSITQVNSPHKIFRYNWDSLLNKSEYRPKPIFYSTKITFSNTYFLNDSILFGKFLTSNMDNKTFGVLNLYTNKLTTGIEVPGNENNKTQSEKDSLYFKYLNMRMDNRVAYRPGSFHEFACFSGKGAVIQIISVDKNYRLKKKYQKVYYLPTFNLLVGPNSKKIVAGKDSKKGFRNIAVSDKNIFALYSGPLLNDSDENFNISDIVLVYDWEGNPVNRIKLDRKVNTIAIDRENFTHLYGMMDSNKLIKYVLSEN</sequence>
<reference evidence="2" key="1">
    <citation type="submission" date="2017-04" db="EMBL/GenBank/DDBJ databases">
        <authorList>
            <person name="Varghese N."/>
            <person name="Submissions S."/>
        </authorList>
    </citation>
    <scope>NUCLEOTIDE SEQUENCE [LARGE SCALE GENOMIC DNA]</scope>
    <source>
        <strain evidence="2">DSM 19835</strain>
    </source>
</reference>
<dbReference type="OrthoDB" id="1047112at2"/>
<accession>A0A1X7IFT4</accession>
<dbReference type="Pfam" id="PF15869">
    <property type="entry name" value="TolB_like"/>
    <property type="match status" value="1"/>
</dbReference>
<dbReference type="EMBL" id="FXAO01000001">
    <property type="protein sequence ID" value="SMG13197.1"/>
    <property type="molecule type" value="Genomic_DNA"/>
</dbReference>
<dbReference type="STRING" id="188872.SAMN03080602_00761"/>
<evidence type="ECO:0000313" key="2">
    <source>
        <dbReference type="Proteomes" id="UP000193420"/>
    </source>
</evidence>
<dbReference type="Proteomes" id="UP000193420">
    <property type="component" value="Unassembled WGS sequence"/>
</dbReference>
<gene>
    <name evidence="1" type="ORF">SAMN03080602_00761</name>
</gene>
<name>A0A1X7IFT4_9FLAO</name>
<evidence type="ECO:0000313" key="1">
    <source>
        <dbReference type="EMBL" id="SMG13197.1"/>
    </source>
</evidence>
<proteinExistence type="predicted"/>
<keyword evidence="2" id="KW-1185">Reference proteome</keyword>
<organism evidence="1 2">
    <name type="scientific">Arenibacter troitsensis</name>
    <dbReference type="NCBI Taxonomy" id="188872"/>
    <lineage>
        <taxon>Bacteria</taxon>
        <taxon>Pseudomonadati</taxon>
        <taxon>Bacteroidota</taxon>
        <taxon>Flavobacteriia</taxon>
        <taxon>Flavobacteriales</taxon>
        <taxon>Flavobacteriaceae</taxon>
        <taxon>Arenibacter</taxon>
    </lineage>
</organism>
<protein>
    <submittedName>
        <fullName evidence="1">TolB-like 6-blade propeller-like</fullName>
    </submittedName>
</protein>
<dbReference type="AlphaFoldDB" id="A0A1X7IFT4"/>